<dbReference type="EMBL" id="JBBWWR010000006">
    <property type="protein sequence ID" value="KAK8965434.1"/>
    <property type="molecule type" value="Genomic_DNA"/>
</dbReference>
<gene>
    <name evidence="6" type="ORF">KSP40_PGU004357</name>
</gene>
<evidence type="ECO:0000256" key="1">
    <source>
        <dbReference type="ARBA" id="ARBA00004474"/>
    </source>
</evidence>
<comment type="subcellular location">
    <subcellularLocation>
        <location evidence="1">Plastid</location>
    </subcellularLocation>
</comment>
<name>A0ABR2MPD3_9ASPA</name>
<evidence type="ECO:0000313" key="7">
    <source>
        <dbReference type="Proteomes" id="UP001412067"/>
    </source>
</evidence>
<accession>A0ABR2MPD3</accession>
<evidence type="ECO:0000313" key="6">
    <source>
        <dbReference type="EMBL" id="KAK8965434.1"/>
    </source>
</evidence>
<evidence type="ECO:0000259" key="5">
    <source>
        <dbReference type="Pfam" id="PF04755"/>
    </source>
</evidence>
<dbReference type="Pfam" id="PF04755">
    <property type="entry name" value="PAP_fibrillin"/>
    <property type="match status" value="1"/>
</dbReference>
<comment type="caution">
    <text evidence="6">The sequence shown here is derived from an EMBL/GenBank/DDBJ whole genome shotgun (WGS) entry which is preliminary data.</text>
</comment>
<feature type="domain" description="Plastid lipid-associated protein/fibrillin conserved" evidence="5">
    <location>
        <begin position="66"/>
        <end position="125"/>
    </location>
</feature>
<evidence type="ECO:0000256" key="4">
    <source>
        <dbReference type="SAM" id="Phobius"/>
    </source>
</evidence>
<dbReference type="InterPro" id="IPR006843">
    <property type="entry name" value="PAP/fibrillin_dom"/>
</dbReference>
<feature type="transmembrane region" description="Helical" evidence="4">
    <location>
        <begin position="12"/>
        <end position="37"/>
    </location>
</feature>
<evidence type="ECO:0000256" key="3">
    <source>
        <dbReference type="ARBA" id="ARBA00022946"/>
    </source>
</evidence>
<evidence type="ECO:0000256" key="2">
    <source>
        <dbReference type="ARBA" id="ARBA00022640"/>
    </source>
</evidence>
<dbReference type="Proteomes" id="UP001412067">
    <property type="component" value="Unassembled WGS sequence"/>
</dbReference>
<keyword evidence="4" id="KW-0472">Membrane</keyword>
<keyword evidence="4" id="KW-1133">Transmembrane helix</keyword>
<keyword evidence="2" id="KW-0934">Plastid</keyword>
<keyword evidence="4" id="KW-0812">Transmembrane</keyword>
<organism evidence="6 7">
    <name type="scientific">Platanthera guangdongensis</name>
    <dbReference type="NCBI Taxonomy" id="2320717"/>
    <lineage>
        <taxon>Eukaryota</taxon>
        <taxon>Viridiplantae</taxon>
        <taxon>Streptophyta</taxon>
        <taxon>Embryophyta</taxon>
        <taxon>Tracheophyta</taxon>
        <taxon>Spermatophyta</taxon>
        <taxon>Magnoliopsida</taxon>
        <taxon>Liliopsida</taxon>
        <taxon>Asparagales</taxon>
        <taxon>Orchidaceae</taxon>
        <taxon>Orchidoideae</taxon>
        <taxon>Orchideae</taxon>
        <taxon>Orchidinae</taxon>
        <taxon>Platanthera</taxon>
    </lineage>
</organism>
<keyword evidence="7" id="KW-1185">Reference proteome</keyword>
<reference evidence="6 7" key="1">
    <citation type="journal article" date="2022" name="Nat. Plants">
        <title>Genomes of leafy and leafless Platanthera orchids illuminate the evolution of mycoheterotrophy.</title>
        <authorList>
            <person name="Li M.H."/>
            <person name="Liu K.W."/>
            <person name="Li Z."/>
            <person name="Lu H.C."/>
            <person name="Ye Q.L."/>
            <person name="Zhang D."/>
            <person name="Wang J.Y."/>
            <person name="Li Y.F."/>
            <person name="Zhong Z.M."/>
            <person name="Liu X."/>
            <person name="Yu X."/>
            <person name="Liu D.K."/>
            <person name="Tu X.D."/>
            <person name="Liu B."/>
            <person name="Hao Y."/>
            <person name="Liao X.Y."/>
            <person name="Jiang Y.T."/>
            <person name="Sun W.H."/>
            <person name="Chen J."/>
            <person name="Chen Y.Q."/>
            <person name="Ai Y."/>
            <person name="Zhai J.W."/>
            <person name="Wu S.S."/>
            <person name="Zhou Z."/>
            <person name="Hsiao Y.Y."/>
            <person name="Wu W.L."/>
            <person name="Chen Y.Y."/>
            <person name="Lin Y.F."/>
            <person name="Hsu J.L."/>
            <person name="Li C.Y."/>
            <person name="Wang Z.W."/>
            <person name="Zhao X."/>
            <person name="Zhong W.Y."/>
            <person name="Ma X.K."/>
            <person name="Ma L."/>
            <person name="Huang J."/>
            <person name="Chen G.Z."/>
            <person name="Huang M.Z."/>
            <person name="Huang L."/>
            <person name="Peng D.H."/>
            <person name="Luo Y.B."/>
            <person name="Zou S.Q."/>
            <person name="Chen S.P."/>
            <person name="Lan S."/>
            <person name="Tsai W.C."/>
            <person name="Van de Peer Y."/>
            <person name="Liu Z.J."/>
        </authorList>
    </citation>
    <scope>NUCLEOTIDE SEQUENCE [LARGE SCALE GENOMIC DNA]</scope>
    <source>
        <strain evidence="6">Lor288</strain>
    </source>
</reference>
<keyword evidence="3" id="KW-0809">Transit peptide</keyword>
<sequence length="131" mass="14487">MQSMMLLVDHDQISFGIVFLMEKNYMITSLSVLYVMVTKVTSKKGTKVFPVDILHQMDAADFNDMASKSGQFSVDTASSVAKTISSQSPIKIRIPGSSGQCWLLTTYLDREIRISRDDGGSVFVLIKAARV</sequence>
<proteinExistence type="predicted"/>
<protein>
    <recommendedName>
        <fullName evidence="5">Plastid lipid-associated protein/fibrillin conserved domain-containing protein</fullName>
    </recommendedName>
</protein>